<evidence type="ECO:0000313" key="2">
    <source>
        <dbReference type="EMBL" id="KRQ86641.1"/>
    </source>
</evidence>
<dbReference type="AlphaFoldDB" id="A0A0R3JSZ6"/>
<dbReference type="SUPFAM" id="SSF56112">
    <property type="entry name" value="Protein kinase-like (PK-like)"/>
    <property type="match status" value="1"/>
</dbReference>
<dbReference type="PANTHER" id="PTHR39179">
    <property type="entry name" value="SPORE COAT PROTEIN I"/>
    <property type="match status" value="1"/>
</dbReference>
<keyword evidence="2" id="KW-0946">Virion</keyword>
<organism evidence="2 3">
    <name type="scientific">Caloramator mitchellensis</name>
    <dbReference type="NCBI Taxonomy" id="908809"/>
    <lineage>
        <taxon>Bacteria</taxon>
        <taxon>Bacillati</taxon>
        <taxon>Bacillota</taxon>
        <taxon>Clostridia</taxon>
        <taxon>Eubacteriales</taxon>
        <taxon>Clostridiaceae</taxon>
        <taxon>Caloramator</taxon>
    </lineage>
</organism>
<dbReference type="Proteomes" id="UP000052015">
    <property type="component" value="Unassembled WGS sequence"/>
</dbReference>
<dbReference type="GO" id="GO:0042601">
    <property type="term" value="C:endospore-forming forespore"/>
    <property type="evidence" value="ECO:0007669"/>
    <property type="project" value="TreeGrafter"/>
</dbReference>
<dbReference type="PATRIC" id="fig|908809.3.peg.1628"/>
<keyword evidence="3" id="KW-1185">Reference proteome</keyword>
<evidence type="ECO:0000313" key="3">
    <source>
        <dbReference type="Proteomes" id="UP000052015"/>
    </source>
</evidence>
<dbReference type="InterPro" id="IPR002575">
    <property type="entry name" value="Aminoglycoside_PTrfase"/>
</dbReference>
<dbReference type="Gene3D" id="3.90.1200.10">
    <property type="match status" value="1"/>
</dbReference>
<name>A0A0R3JSZ6_CALMK</name>
<dbReference type="InterPro" id="IPR014255">
    <property type="entry name" value="Spore_coat_CotS"/>
</dbReference>
<dbReference type="EMBL" id="LKHP01000008">
    <property type="protein sequence ID" value="KRQ86641.1"/>
    <property type="molecule type" value="Genomic_DNA"/>
</dbReference>
<dbReference type="RefSeq" id="WP_057978929.1">
    <property type="nucleotide sequence ID" value="NZ_LKHP01000008.1"/>
</dbReference>
<comment type="caution">
    <text evidence="2">The sequence shown here is derived from an EMBL/GenBank/DDBJ whole genome shotgun (WGS) entry which is preliminary data.</text>
</comment>
<dbReference type="NCBIfam" id="TIGR02906">
    <property type="entry name" value="spore_CotS"/>
    <property type="match status" value="1"/>
</dbReference>
<dbReference type="Gene3D" id="3.30.200.20">
    <property type="entry name" value="Phosphorylase Kinase, domain 1"/>
    <property type="match status" value="1"/>
</dbReference>
<reference evidence="2 3" key="1">
    <citation type="submission" date="2015-09" db="EMBL/GenBank/DDBJ databases">
        <title>Draft genome sequence of a Caloramator mitchellensis, a moderate thermophile from the Great Artesian Basin of Australia.</title>
        <authorList>
            <person name="Patel B.K."/>
        </authorList>
    </citation>
    <scope>NUCLEOTIDE SEQUENCE [LARGE SCALE GENOMIC DNA]</scope>
    <source>
        <strain evidence="2 3">VF08</strain>
    </source>
</reference>
<gene>
    <name evidence="2" type="primary">cotI_4</name>
    <name evidence="2" type="ORF">ABG79_01624</name>
</gene>
<dbReference type="PANTHER" id="PTHR39179:SF1">
    <property type="entry name" value="SPORE COAT PROTEIN I"/>
    <property type="match status" value="1"/>
</dbReference>
<evidence type="ECO:0000259" key="1">
    <source>
        <dbReference type="Pfam" id="PF01636"/>
    </source>
</evidence>
<sequence length="356" mass="42654">MEGYEILSRKIIGHDDLLNNILIHYPYKIISIENIKYKETDKERAVYKISTNKGNKCLKKVYYDEATLLFIYSVIEWLNIKGVNAPRLLSTKNGLKYVKYQDDIYMLTDWIDGRKCEYDDLEDIKKISANLAKIHISSKGFFPIQGSKLLIGEKDYITSLNKHFKHLLEFSNTAFRLKDKFSKLYLENFDYYINCAKESIYIISKIDFQNLGDEVSSRAICHLDYVNKNLIFTSDNKLYVIDFDKTRLDMPIHDISSFLHRILKRKKTPWKFEIFKEAVECYETIRPLSYYEHLAIFSLLMFPKKFWKISKDYFKNYKFVNKNYYLEELHDVVDYKKEHREFCKLVNDYIETKFRG</sequence>
<dbReference type="InterPro" id="IPR047175">
    <property type="entry name" value="CotS-like"/>
</dbReference>
<dbReference type="InterPro" id="IPR011009">
    <property type="entry name" value="Kinase-like_dom_sf"/>
</dbReference>
<protein>
    <submittedName>
        <fullName evidence="2">Spore coat protein I</fullName>
    </submittedName>
</protein>
<dbReference type="OrthoDB" id="9771902at2"/>
<accession>A0A0R3JSZ6</accession>
<dbReference type="Pfam" id="PF01636">
    <property type="entry name" value="APH"/>
    <property type="match status" value="1"/>
</dbReference>
<proteinExistence type="predicted"/>
<dbReference type="STRING" id="908809.ABG79_01624"/>
<keyword evidence="2" id="KW-0167">Capsid protein</keyword>
<feature type="domain" description="Aminoglycoside phosphotransferase" evidence="1">
    <location>
        <begin position="45"/>
        <end position="260"/>
    </location>
</feature>